<feature type="signal peptide" evidence="1">
    <location>
        <begin position="1"/>
        <end position="18"/>
    </location>
</feature>
<keyword evidence="3" id="KW-1185">Reference proteome</keyword>
<evidence type="ECO:0000256" key="1">
    <source>
        <dbReference type="SAM" id="SignalP"/>
    </source>
</evidence>
<keyword evidence="1" id="KW-0732">Signal</keyword>
<organism evidence="2 3">
    <name type="scientific">Psilocybe cf. subviscida</name>
    <dbReference type="NCBI Taxonomy" id="2480587"/>
    <lineage>
        <taxon>Eukaryota</taxon>
        <taxon>Fungi</taxon>
        <taxon>Dikarya</taxon>
        <taxon>Basidiomycota</taxon>
        <taxon>Agaricomycotina</taxon>
        <taxon>Agaricomycetes</taxon>
        <taxon>Agaricomycetidae</taxon>
        <taxon>Agaricales</taxon>
        <taxon>Agaricineae</taxon>
        <taxon>Strophariaceae</taxon>
        <taxon>Psilocybe</taxon>
    </lineage>
</organism>
<protein>
    <submittedName>
        <fullName evidence="2">Uncharacterized protein</fullName>
    </submittedName>
</protein>
<comment type="caution">
    <text evidence="2">The sequence shown here is derived from an EMBL/GenBank/DDBJ whole genome shotgun (WGS) entry which is preliminary data.</text>
</comment>
<proteinExistence type="predicted"/>
<reference evidence="2 3" key="1">
    <citation type="journal article" date="2020" name="ISME J.">
        <title>Uncovering the hidden diversity of litter-decomposition mechanisms in mushroom-forming fungi.</title>
        <authorList>
            <person name="Floudas D."/>
            <person name="Bentzer J."/>
            <person name="Ahren D."/>
            <person name="Johansson T."/>
            <person name="Persson P."/>
            <person name="Tunlid A."/>
        </authorList>
    </citation>
    <scope>NUCLEOTIDE SEQUENCE [LARGE SCALE GENOMIC DNA]</scope>
    <source>
        <strain evidence="2 3">CBS 101986</strain>
    </source>
</reference>
<sequence length="132" mass="14094">MAWLIWSFVNKLAPISFLDTSVCSPKSSMSRIFSPTQCPCLIPRDPHVPTLANLTECNSTPARSPLLPLGRPSVVYTASIQAVRYLVGHVATVTPSALRTQVTRATGYLQGVASVVAIASSATFTQHALKAL</sequence>
<feature type="chain" id="PRO_5034584239" evidence="1">
    <location>
        <begin position="19"/>
        <end position="132"/>
    </location>
</feature>
<dbReference type="EMBL" id="JAACJJ010000029">
    <property type="protein sequence ID" value="KAF5319162.1"/>
    <property type="molecule type" value="Genomic_DNA"/>
</dbReference>
<gene>
    <name evidence="2" type="ORF">D9619_008787</name>
</gene>
<evidence type="ECO:0000313" key="3">
    <source>
        <dbReference type="Proteomes" id="UP000567179"/>
    </source>
</evidence>
<name>A0A8H5BBJ3_9AGAR</name>
<dbReference type="Proteomes" id="UP000567179">
    <property type="component" value="Unassembled WGS sequence"/>
</dbReference>
<dbReference type="AlphaFoldDB" id="A0A8H5BBJ3"/>
<evidence type="ECO:0000313" key="2">
    <source>
        <dbReference type="EMBL" id="KAF5319162.1"/>
    </source>
</evidence>
<accession>A0A8H5BBJ3</accession>